<dbReference type="AlphaFoldDB" id="A0A0C3B8R1"/>
<evidence type="ECO:0000313" key="2">
    <source>
        <dbReference type="EMBL" id="KIM33190.1"/>
    </source>
</evidence>
<sequence length="390" mass="43391">MSAIIEGNGMKLQQADENSDPNDLLLTGFTFPDKPDLTIPALVFKKTKDAVQKLALSSNPVDRPSSIPYNLTRSTTAGQGMFATEDITTGSLILTERPILVTRAEFPAESQLAIEPYLQVLFGRLTQPHQVLYSNLQNCKSPLEAGPLVGRLRTNGFTFSPYEGSPPHAGVFPNFARCNHSCGPNAQARFNYTTWAIELRATRSIQQGDEIFISYVDVLQPSIKRRAQLAAAYDFTCRCKWCTLPRAKLAESDARRADIAGWSQVKLQMGDGSAAPPDFLAWRNSDTFAKMHPSALIQSSLGKVVAATREGLESFMWMHVMTLYKVYALLGDEKNFRKWRTTFRDLILANLGVTPEFETANRQLDDPVNTVPDWDHWNLVAKATETAQAQ</sequence>
<dbReference type="EMBL" id="KN824278">
    <property type="protein sequence ID" value="KIM33190.1"/>
    <property type="molecule type" value="Genomic_DNA"/>
</dbReference>
<dbReference type="InterPro" id="IPR001214">
    <property type="entry name" value="SET_dom"/>
</dbReference>
<dbReference type="Gene3D" id="2.170.270.10">
    <property type="entry name" value="SET domain"/>
    <property type="match status" value="1"/>
</dbReference>
<gene>
    <name evidence="2" type="ORF">M408DRAFT_14040</name>
</gene>
<dbReference type="HOGENOM" id="CLU_708162_0_0_1"/>
<dbReference type="Proteomes" id="UP000054097">
    <property type="component" value="Unassembled WGS sequence"/>
</dbReference>
<reference evidence="3" key="2">
    <citation type="submission" date="2015-01" db="EMBL/GenBank/DDBJ databases">
        <title>Evolutionary Origins and Diversification of the Mycorrhizal Mutualists.</title>
        <authorList>
            <consortium name="DOE Joint Genome Institute"/>
            <consortium name="Mycorrhizal Genomics Consortium"/>
            <person name="Kohler A."/>
            <person name="Kuo A."/>
            <person name="Nagy L.G."/>
            <person name="Floudas D."/>
            <person name="Copeland A."/>
            <person name="Barry K.W."/>
            <person name="Cichocki N."/>
            <person name="Veneault-Fourrey C."/>
            <person name="LaButti K."/>
            <person name="Lindquist E.A."/>
            <person name="Lipzen A."/>
            <person name="Lundell T."/>
            <person name="Morin E."/>
            <person name="Murat C."/>
            <person name="Riley R."/>
            <person name="Ohm R."/>
            <person name="Sun H."/>
            <person name="Tunlid A."/>
            <person name="Henrissat B."/>
            <person name="Grigoriev I.V."/>
            <person name="Hibbett D.S."/>
            <person name="Martin F."/>
        </authorList>
    </citation>
    <scope>NUCLEOTIDE SEQUENCE [LARGE SCALE GENOMIC DNA]</scope>
    <source>
        <strain evidence="3">MAFF 305830</strain>
    </source>
</reference>
<dbReference type="InterPro" id="IPR046341">
    <property type="entry name" value="SET_dom_sf"/>
</dbReference>
<dbReference type="PANTHER" id="PTHR47332">
    <property type="entry name" value="SET DOMAIN-CONTAINING PROTEIN 5"/>
    <property type="match status" value="1"/>
</dbReference>
<dbReference type="Pfam" id="PF00856">
    <property type="entry name" value="SET"/>
    <property type="match status" value="1"/>
</dbReference>
<keyword evidence="3" id="KW-1185">Reference proteome</keyword>
<reference evidence="2 3" key="1">
    <citation type="submission" date="2014-04" db="EMBL/GenBank/DDBJ databases">
        <authorList>
            <consortium name="DOE Joint Genome Institute"/>
            <person name="Kuo A."/>
            <person name="Zuccaro A."/>
            <person name="Kohler A."/>
            <person name="Nagy L.G."/>
            <person name="Floudas D."/>
            <person name="Copeland A."/>
            <person name="Barry K.W."/>
            <person name="Cichocki N."/>
            <person name="Veneault-Fourrey C."/>
            <person name="LaButti K."/>
            <person name="Lindquist E.A."/>
            <person name="Lipzen A."/>
            <person name="Lundell T."/>
            <person name="Morin E."/>
            <person name="Murat C."/>
            <person name="Sun H."/>
            <person name="Tunlid A."/>
            <person name="Henrissat B."/>
            <person name="Grigoriev I.V."/>
            <person name="Hibbett D.S."/>
            <person name="Martin F."/>
            <person name="Nordberg H.P."/>
            <person name="Cantor M.N."/>
            <person name="Hua S.X."/>
        </authorList>
    </citation>
    <scope>NUCLEOTIDE SEQUENCE [LARGE SCALE GENOMIC DNA]</scope>
    <source>
        <strain evidence="2 3">MAFF 305830</strain>
    </source>
</reference>
<accession>A0A0C3B8R1</accession>
<evidence type="ECO:0000259" key="1">
    <source>
        <dbReference type="PROSITE" id="PS50280"/>
    </source>
</evidence>
<dbReference type="InterPro" id="IPR053185">
    <property type="entry name" value="SET_domain_protein"/>
</dbReference>
<proteinExistence type="predicted"/>
<organism evidence="2 3">
    <name type="scientific">Serendipita vermifera MAFF 305830</name>
    <dbReference type="NCBI Taxonomy" id="933852"/>
    <lineage>
        <taxon>Eukaryota</taxon>
        <taxon>Fungi</taxon>
        <taxon>Dikarya</taxon>
        <taxon>Basidiomycota</taxon>
        <taxon>Agaricomycotina</taxon>
        <taxon>Agaricomycetes</taxon>
        <taxon>Sebacinales</taxon>
        <taxon>Serendipitaceae</taxon>
        <taxon>Serendipita</taxon>
    </lineage>
</organism>
<evidence type="ECO:0000313" key="3">
    <source>
        <dbReference type="Proteomes" id="UP000054097"/>
    </source>
</evidence>
<name>A0A0C3B8R1_SERVB</name>
<dbReference type="STRING" id="933852.A0A0C3B8R1"/>
<protein>
    <recommendedName>
        <fullName evidence="1">SET domain-containing protein</fullName>
    </recommendedName>
</protein>
<dbReference type="PANTHER" id="PTHR47332:SF2">
    <property type="entry name" value="SET-6"/>
    <property type="match status" value="1"/>
</dbReference>
<dbReference type="PROSITE" id="PS50280">
    <property type="entry name" value="SET"/>
    <property type="match status" value="1"/>
</dbReference>
<dbReference type="CDD" id="cd20071">
    <property type="entry name" value="SET_SMYD"/>
    <property type="match status" value="1"/>
</dbReference>
<feature type="domain" description="SET" evidence="1">
    <location>
        <begin position="52"/>
        <end position="216"/>
    </location>
</feature>
<dbReference type="SUPFAM" id="SSF82199">
    <property type="entry name" value="SET domain"/>
    <property type="match status" value="1"/>
</dbReference>
<dbReference type="SMART" id="SM00317">
    <property type="entry name" value="SET"/>
    <property type="match status" value="1"/>
</dbReference>
<dbReference type="OrthoDB" id="3238263at2759"/>